<dbReference type="AlphaFoldDB" id="A0AAV2D5S0"/>
<evidence type="ECO:0000313" key="1">
    <source>
        <dbReference type="EMBL" id="CAL1367503.1"/>
    </source>
</evidence>
<evidence type="ECO:0000313" key="2">
    <source>
        <dbReference type="Proteomes" id="UP001497516"/>
    </source>
</evidence>
<keyword evidence="2" id="KW-1185">Reference proteome</keyword>
<reference evidence="1 2" key="1">
    <citation type="submission" date="2024-04" db="EMBL/GenBank/DDBJ databases">
        <authorList>
            <person name="Fracassetti M."/>
        </authorList>
    </citation>
    <scope>NUCLEOTIDE SEQUENCE [LARGE SCALE GENOMIC DNA]</scope>
</reference>
<organism evidence="1 2">
    <name type="scientific">Linum trigynum</name>
    <dbReference type="NCBI Taxonomy" id="586398"/>
    <lineage>
        <taxon>Eukaryota</taxon>
        <taxon>Viridiplantae</taxon>
        <taxon>Streptophyta</taxon>
        <taxon>Embryophyta</taxon>
        <taxon>Tracheophyta</taxon>
        <taxon>Spermatophyta</taxon>
        <taxon>Magnoliopsida</taxon>
        <taxon>eudicotyledons</taxon>
        <taxon>Gunneridae</taxon>
        <taxon>Pentapetalae</taxon>
        <taxon>rosids</taxon>
        <taxon>fabids</taxon>
        <taxon>Malpighiales</taxon>
        <taxon>Linaceae</taxon>
        <taxon>Linum</taxon>
    </lineage>
</organism>
<proteinExistence type="predicted"/>
<dbReference type="EMBL" id="OZ034815">
    <property type="protein sequence ID" value="CAL1367503.1"/>
    <property type="molecule type" value="Genomic_DNA"/>
</dbReference>
<name>A0AAV2D5S0_9ROSI</name>
<protein>
    <submittedName>
        <fullName evidence="1">Uncharacterized protein</fullName>
    </submittedName>
</protein>
<accession>A0AAV2D5S0</accession>
<gene>
    <name evidence="1" type="ORF">LTRI10_LOCUS11138</name>
</gene>
<dbReference type="Proteomes" id="UP001497516">
    <property type="component" value="Chromosome 2"/>
</dbReference>
<sequence length="101" mass="11310">MGKKVETKIFYFLGVSWRRRKWILCFNGWLGFQTCREIKSAACTRVNQLGLWGTVNPSLSSKLWALVGPSQPSINQEATVHDSINHGFETQSSAAAADHEI</sequence>